<feature type="coiled-coil region" evidence="7">
    <location>
        <begin position="679"/>
        <end position="888"/>
    </location>
</feature>
<keyword evidence="5 7" id="KW-0175">Coiled coil</keyword>
<dbReference type="Proteomes" id="UP000467132">
    <property type="component" value="Unassembled WGS sequence"/>
</dbReference>
<comment type="domain">
    <text evidence="7">Contains large globular domains required for ATP hydrolysis at each terminus and a third globular domain forming a flexible hinge near the middle of the molecule. These domains are separated by coiled-coil structures.</text>
</comment>
<dbReference type="CDD" id="cd03278">
    <property type="entry name" value="ABC_SMC_barmotin"/>
    <property type="match status" value="2"/>
</dbReference>
<dbReference type="NCBIfam" id="TIGR02168">
    <property type="entry name" value="SMC_prok_B"/>
    <property type="match status" value="1"/>
</dbReference>
<gene>
    <name evidence="7 9" type="primary">smc</name>
    <name evidence="9" type="ORF">D3Z33_08315</name>
</gene>
<name>A0A845QXX9_9CLOT</name>
<dbReference type="OrthoDB" id="9808768at2"/>
<dbReference type="Gene3D" id="3.40.50.300">
    <property type="entry name" value="P-loop containing nucleotide triphosphate hydrolases"/>
    <property type="match status" value="2"/>
</dbReference>
<proteinExistence type="inferred from homology"/>
<comment type="function">
    <text evidence="7">Required for chromosome condensation and partitioning.</text>
</comment>
<organism evidence="9 10">
    <name type="scientific">Senegalia massiliensis</name>
    <dbReference type="NCBI Taxonomy" id="1720316"/>
    <lineage>
        <taxon>Bacteria</taxon>
        <taxon>Bacillati</taxon>
        <taxon>Bacillota</taxon>
        <taxon>Clostridia</taxon>
        <taxon>Eubacteriales</taxon>
        <taxon>Clostridiaceae</taxon>
        <taxon>Senegalia</taxon>
    </lineage>
</organism>
<evidence type="ECO:0000313" key="10">
    <source>
        <dbReference type="Proteomes" id="UP000467132"/>
    </source>
</evidence>
<evidence type="ECO:0000256" key="4">
    <source>
        <dbReference type="ARBA" id="ARBA00022840"/>
    </source>
</evidence>
<dbReference type="SUPFAM" id="SSF57997">
    <property type="entry name" value="Tropomyosin"/>
    <property type="match status" value="1"/>
</dbReference>
<evidence type="ECO:0000256" key="7">
    <source>
        <dbReference type="HAMAP-Rule" id="MF_01894"/>
    </source>
</evidence>
<comment type="caution">
    <text evidence="9">The sequence shown here is derived from an EMBL/GenBank/DDBJ whole genome shotgun (WGS) entry which is preliminary data.</text>
</comment>
<dbReference type="InterPro" id="IPR010935">
    <property type="entry name" value="SMC_hinge"/>
</dbReference>
<dbReference type="GO" id="GO:0030261">
    <property type="term" value="P:chromosome condensation"/>
    <property type="evidence" value="ECO:0007669"/>
    <property type="project" value="InterPro"/>
</dbReference>
<dbReference type="InterPro" id="IPR024704">
    <property type="entry name" value="SMC"/>
</dbReference>
<dbReference type="PANTHER" id="PTHR43977">
    <property type="entry name" value="STRUCTURAL MAINTENANCE OF CHROMOSOMES PROTEIN 3"/>
    <property type="match status" value="1"/>
</dbReference>
<dbReference type="Pfam" id="PF02463">
    <property type="entry name" value="SMC_N"/>
    <property type="match status" value="2"/>
</dbReference>
<feature type="domain" description="SMC hinge" evidence="8">
    <location>
        <begin position="525"/>
        <end position="643"/>
    </location>
</feature>
<dbReference type="SUPFAM" id="SSF75553">
    <property type="entry name" value="Smc hinge domain"/>
    <property type="match status" value="1"/>
</dbReference>
<protein>
    <recommendedName>
        <fullName evidence="7">Chromosome partition protein Smc</fullName>
    </recommendedName>
</protein>
<dbReference type="GO" id="GO:0006260">
    <property type="term" value="P:DNA replication"/>
    <property type="evidence" value="ECO:0007669"/>
    <property type="project" value="UniProtKB-UniRule"/>
</dbReference>
<dbReference type="SUPFAM" id="SSF52540">
    <property type="entry name" value="P-loop containing nucleoside triphosphate hydrolases"/>
    <property type="match status" value="1"/>
</dbReference>
<dbReference type="FunFam" id="3.40.50.300:FF:000984">
    <property type="entry name" value="Chromosome partition protein Smc"/>
    <property type="match status" value="1"/>
</dbReference>
<dbReference type="GO" id="GO:0016887">
    <property type="term" value="F:ATP hydrolysis activity"/>
    <property type="evidence" value="ECO:0007669"/>
    <property type="project" value="InterPro"/>
</dbReference>
<sequence length="1194" mass="138816">MYLKKIELQGFKSFADKTTIDFEKGITGVVGPNGSGKSNISDAIKWVLGEQSAKSLRGSKMEDVIFSGTSKRKALGFSEVTLTLDNKNKEIPVDYSEVSITRRVYRSGESEYYINKTSSRLKDVKELFMDTGVGTDGYSIIGQGKIEEILSSKTEDRRNLIEEAVGIVKYKSRKKESEKKLDKTNDNLIRINDIIEELSTNIDSLKDQSDKANKYLQLKSKLKSLEVNLFVREINRLNDEVEHLKAQKELVLNQYSDNEENRKQIEIKFEKSKSLIEEIDNEIENIQNQKQTLQRNIEKEETDFKIKKEKISFLNKDIVRLDLELEENIELTDEKQDELLDLEKEKENINTDISSLKLKSDEINRLLNQNESYIKSSEENIEKKKTDIIDILNNITEKRGKINTIESFIKNIDKRIKGILEEKEELDRKKDSIITENDNIGSELNICTKKIKNLEIEKNKLLIDREKSKRYMDEYIKHINDLKLKIDSNKSRLKMLNNIKERYDGYYKGVKNILLACKKNSSFSKGLKGVVAELITTQKKYEKAIEIALGGSLQNVITESKEDAKKFIDYLKNNKLGRVTFLPLDSIKGRRINNDMKKILSQDGVYDLASKLISYDEEYTNIFEYLLGRVIVVENLKVGIYVSRVCNNSYKIVTLEGDVINPGGSMTGGDYKNNSSTSLIGRDREIEELKNNIKSNEKKYNEIIQKYSDLKKQIHKEEEKLENLNESINNLKIDINSKKNRQDNLKEQRDEIEYRIERFSKELNNLELEKENSINRIMETKKTIKELESKNSFTKQGVEIDLKDFNDKKEKVKKLNDDITKLKVELASFEQRQKEVSNTLKRLNLDIDSLKTKNETIKKEIKTKEHDIKDTEKLLDDIDKKRIELKEKLNKSNSILVESKNQKKLYLDNFYKEQETLKKMNENISSLQKSINKIDVKMTKCETSLENFNNKLWEEYELTYQMALEYKKEIQNVTEVQKEIKNYKIMIKKLGNINMDSIEQYKEISERYEFLNTQKEDLKEAKVNLEKVIRDMEDKMKEVFVEKFKVINRNFKSIFEKLFGGGKADIYLVNEDNILESDIEIIAQPPGKKLQNINLLSGGEKSLTAISLLFAILKLKPTPFCVLDEIEAALDDANVIRFSEYLREFSEKTQFIVITHRKGTMESVDSLYGVTMEEHGISRLLSVKLSELLEEKAS</sequence>
<feature type="coiled-coil region" evidence="7">
    <location>
        <begin position="1001"/>
        <end position="1042"/>
    </location>
</feature>
<keyword evidence="3 7" id="KW-0547">Nucleotide-binding</keyword>
<keyword evidence="4 7" id="KW-0067">ATP-binding</keyword>
<dbReference type="FunFam" id="3.40.50.300:FF:000901">
    <property type="entry name" value="Chromosome partition protein Smc"/>
    <property type="match status" value="1"/>
</dbReference>
<keyword evidence="10" id="KW-1185">Reference proteome</keyword>
<dbReference type="RefSeq" id="WP_160197337.1">
    <property type="nucleotide sequence ID" value="NZ_QXXA01000009.1"/>
</dbReference>
<evidence type="ECO:0000313" key="9">
    <source>
        <dbReference type="EMBL" id="NBI06854.1"/>
    </source>
</evidence>
<dbReference type="InterPro" id="IPR036277">
    <property type="entry name" value="SMC_hinge_sf"/>
</dbReference>
<reference evidence="9 10" key="1">
    <citation type="submission" date="2018-08" db="EMBL/GenBank/DDBJ databases">
        <title>Murine metabolic-syndrome-specific gut microbial biobank.</title>
        <authorList>
            <person name="Liu C."/>
        </authorList>
    </citation>
    <scope>NUCLEOTIDE SEQUENCE [LARGE SCALE GENOMIC DNA]</scope>
    <source>
        <strain evidence="9 10">583</strain>
    </source>
</reference>
<dbReference type="InterPro" id="IPR003395">
    <property type="entry name" value="RecF/RecN/SMC_N"/>
</dbReference>
<evidence type="ECO:0000256" key="2">
    <source>
        <dbReference type="ARBA" id="ARBA00022490"/>
    </source>
</evidence>
<dbReference type="InterPro" id="IPR027417">
    <property type="entry name" value="P-loop_NTPase"/>
</dbReference>
<dbReference type="EMBL" id="QXXA01000009">
    <property type="protein sequence ID" value="NBI06854.1"/>
    <property type="molecule type" value="Genomic_DNA"/>
</dbReference>
<evidence type="ECO:0000256" key="6">
    <source>
        <dbReference type="ARBA" id="ARBA00023125"/>
    </source>
</evidence>
<dbReference type="SMART" id="SM00968">
    <property type="entry name" value="SMC_hinge"/>
    <property type="match status" value="1"/>
</dbReference>
<comment type="subunit">
    <text evidence="7">Homodimer.</text>
</comment>
<dbReference type="InterPro" id="IPR011890">
    <property type="entry name" value="SMC_prok"/>
</dbReference>
<keyword evidence="2 7" id="KW-0963">Cytoplasm</keyword>
<feature type="coiled-coil region" evidence="7">
    <location>
        <begin position="409"/>
        <end position="464"/>
    </location>
</feature>
<evidence type="ECO:0000256" key="3">
    <source>
        <dbReference type="ARBA" id="ARBA00022741"/>
    </source>
</evidence>
<dbReference type="AlphaFoldDB" id="A0A845QXX9"/>
<comment type="subcellular location">
    <subcellularLocation>
        <location evidence="1 7">Cytoplasm</location>
    </subcellularLocation>
</comment>
<dbReference type="PIRSF" id="PIRSF005719">
    <property type="entry name" value="SMC"/>
    <property type="match status" value="1"/>
</dbReference>
<accession>A0A845QXX9</accession>
<dbReference type="Gene3D" id="1.20.1060.20">
    <property type="match status" value="1"/>
</dbReference>
<dbReference type="Pfam" id="PF06470">
    <property type="entry name" value="SMC_hinge"/>
    <property type="match status" value="1"/>
</dbReference>
<dbReference type="GO" id="GO:0007062">
    <property type="term" value="P:sister chromatid cohesion"/>
    <property type="evidence" value="ECO:0007669"/>
    <property type="project" value="InterPro"/>
</dbReference>
<dbReference type="GO" id="GO:0007059">
    <property type="term" value="P:chromosome segregation"/>
    <property type="evidence" value="ECO:0007669"/>
    <property type="project" value="UniProtKB-UniRule"/>
</dbReference>
<feature type="coiled-coil region" evidence="7">
    <location>
        <begin position="167"/>
        <end position="359"/>
    </location>
</feature>
<feature type="binding site" evidence="7">
    <location>
        <begin position="32"/>
        <end position="39"/>
    </location>
    <ligand>
        <name>ATP</name>
        <dbReference type="ChEBI" id="CHEBI:30616"/>
    </ligand>
</feature>
<evidence type="ECO:0000256" key="5">
    <source>
        <dbReference type="ARBA" id="ARBA00023054"/>
    </source>
</evidence>
<dbReference type="HAMAP" id="MF_01894">
    <property type="entry name" value="Smc_prok"/>
    <property type="match status" value="1"/>
</dbReference>
<comment type="similarity">
    <text evidence="7">Belongs to the SMC family.</text>
</comment>
<dbReference type="GO" id="GO:0005524">
    <property type="term" value="F:ATP binding"/>
    <property type="evidence" value="ECO:0007669"/>
    <property type="project" value="UniProtKB-UniRule"/>
</dbReference>
<dbReference type="GO" id="GO:0005694">
    <property type="term" value="C:chromosome"/>
    <property type="evidence" value="ECO:0007669"/>
    <property type="project" value="InterPro"/>
</dbReference>
<keyword evidence="6 7" id="KW-0238">DNA-binding</keyword>
<evidence type="ECO:0000259" key="8">
    <source>
        <dbReference type="SMART" id="SM00968"/>
    </source>
</evidence>
<dbReference type="GO" id="GO:0005737">
    <property type="term" value="C:cytoplasm"/>
    <property type="evidence" value="ECO:0007669"/>
    <property type="project" value="UniProtKB-SubCell"/>
</dbReference>
<dbReference type="Gene3D" id="3.30.70.1620">
    <property type="match status" value="1"/>
</dbReference>
<dbReference type="GO" id="GO:0003677">
    <property type="term" value="F:DNA binding"/>
    <property type="evidence" value="ECO:0007669"/>
    <property type="project" value="UniProtKB-UniRule"/>
</dbReference>
<evidence type="ECO:0000256" key="1">
    <source>
        <dbReference type="ARBA" id="ARBA00004496"/>
    </source>
</evidence>